<evidence type="ECO:0000256" key="2">
    <source>
        <dbReference type="ARBA" id="ARBA00022801"/>
    </source>
</evidence>
<evidence type="ECO:0000256" key="1">
    <source>
        <dbReference type="ARBA" id="ARBA00005964"/>
    </source>
</evidence>
<organism evidence="5 6">
    <name type="scientific">Corynebacterium accolens</name>
    <dbReference type="NCBI Taxonomy" id="38284"/>
    <lineage>
        <taxon>Bacteria</taxon>
        <taxon>Bacillati</taxon>
        <taxon>Actinomycetota</taxon>
        <taxon>Actinomycetes</taxon>
        <taxon>Mycobacteriales</taxon>
        <taxon>Corynebacteriaceae</taxon>
        <taxon>Corynebacterium</taxon>
    </lineage>
</organism>
<dbReference type="InterPro" id="IPR019826">
    <property type="entry name" value="Carboxylesterase_B_AS"/>
</dbReference>
<evidence type="ECO:0000259" key="4">
    <source>
        <dbReference type="Pfam" id="PF00135"/>
    </source>
</evidence>
<reference evidence="5 6" key="1">
    <citation type="submission" date="2017-09" db="EMBL/GenBank/DDBJ databases">
        <title>Draft Genome Sequence of Corynebacterium accolens AH4003.</title>
        <authorList>
            <person name="Chen Y."/>
            <person name="Oosthuysen W.F."/>
            <person name="Kelley S."/>
            <person name="Horswill A."/>
        </authorList>
    </citation>
    <scope>NUCLEOTIDE SEQUENCE [LARGE SCALE GENOMIC DNA]</scope>
    <source>
        <strain evidence="5 6">AH4003</strain>
    </source>
</reference>
<dbReference type="Gene3D" id="3.40.50.1820">
    <property type="entry name" value="alpha/beta hydrolase"/>
    <property type="match status" value="1"/>
</dbReference>
<proteinExistence type="inferred from homology"/>
<dbReference type="PROSITE" id="PS00122">
    <property type="entry name" value="CARBOXYLESTERASE_B_1"/>
    <property type="match status" value="1"/>
</dbReference>
<keyword evidence="2 3" id="KW-0378">Hydrolase</keyword>
<dbReference type="GO" id="GO:0016787">
    <property type="term" value="F:hydrolase activity"/>
    <property type="evidence" value="ECO:0007669"/>
    <property type="project" value="UniProtKB-KW"/>
</dbReference>
<evidence type="ECO:0000313" key="5">
    <source>
        <dbReference type="EMBL" id="PCC82706.1"/>
    </source>
</evidence>
<dbReference type="AlphaFoldDB" id="A0A2A4AKI6"/>
<dbReference type="SUPFAM" id="SSF53474">
    <property type="entry name" value="alpha/beta-Hydrolases"/>
    <property type="match status" value="1"/>
</dbReference>
<dbReference type="EMBL" id="NWBP01000023">
    <property type="protein sequence ID" value="PCC82706.1"/>
    <property type="molecule type" value="Genomic_DNA"/>
</dbReference>
<dbReference type="EC" id="3.1.1.-" evidence="3"/>
<comment type="similarity">
    <text evidence="1 3">Belongs to the type-B carboxylesterase/lipase family.</text>
</comment>
<dbReference type="Pfam" id="PF00135">
    <property type="entry name" value="COesterase"/>
    <property type="match status" value="1"/>
</dbReference>
<evidence type="ECO:0000256" key="3">
    <source>
        <dbReference type="RuleBase" id="RU361235"/>
    </source>
</evidence>
<name>A0A2A4AKI6_9CORY</name>
<dbReference type="Proteomes" id="UP000218690">
    <property type="component" value="Unassembled WGS sequence"/>
</dbReference>
<dbReference type="InterPro" id="IPR002018">
    <property type="entry name" value="CarbesteraseB"/>
</dbReference>
<comment type="caution">
    <text evidence="5">The sequence shown here is derived from an EMBL/GenBank/DDBJ whole genome shotgun (WGS) entry which is preliminary data.</text>
</comment>
<accession>A0A2A4AKI6</accession>
<feature type="domain" description="Carboxylesterase type B" evidence="4">
    <location>
        <begin position="62"/>
        <end position="199"/>
    </location>
</feature>
<dbReference type="InterPro" id="IPR050309">
    <property type="entry name" value="Type-B_Carboxylest/Lipase"/>
</dbReference>
<dbReference type="PANTHER" id="PTHR11559">
    <property type="entry name" value="CARBOXYLESTERASE"/>
    <property type="match status" value="1"/>
</dbReference>
<evidence type="ECO:0000313" key="6">
    <source>
        <dbReference type="Proteomes" id="UP000218690"/>
    </source>
</evidence>
<gene>
    <name evidence="5" type="ORF">COM45_07775</name>
</gene>
<sequence length="429" mass="47750">MTNTPVHVTCPAGTITGYTTDTVNYFHSVDYSEIPSDFADARPLQTPRDQDARVPRPEAVALTITAPAKTTDAPVLVYIHGGRYEHGTHEDPRAEGTANAQAGIVQVQVGYRVGLPGFASFRDDEAFRFRGIDDCQLALEWIQRNIESFGGDPTNVTLIGQSAGATTTLWLMRRDHYRGAFRRVVALSPAFPLQPFEERKATLRQAMGTAITRGSLESLPQEKLEAGYRKFAKKYKYGLALGPAPFDARELADIPLVLGSTHDEFYDVASARKADASPFRRLIARYLAPKFGFPRNSVDTWMQVANYLDETRPLGRMIGDGNIRRWVAQAGADAPGPTWMIEFTRADGPALHCAELRYLFGVHNNDSTKRLNRWLQEFTCTGETGFPEYRPDHAIWEYEMDSGKQRVAYASLDYVAAAFSEDTRPGGLL</sequence>
<protein>
    <recommendedName>
        <fullName evidence="3">Carboxylic ester hydrolase</fullName>
        <ecNumber evidence="3">3.1.1.-</ecNumber>
    </recommendedName>
</protein>
<dbReference type="InterPro" id="IPR029058">
    <property type="entry name" value="AB_hydrolase_fold"/>
</dbReference>